<dbReference type="GO" id="GO:0015031">
    <property type="term" value="P:protein transport"/>
    <property type="evidence" value="ECO:0007669"/>
    <property type="project" value="UniProtKB-KW"/>
</dbReference>
<proteinExistence type="inferred from homology"/>
<dbReference type="GO" id="GO:0005886">
    <property type="term" value="C:plasma membrane"/>
    <property type="evidence" value="ECO:0007669"/>
    <property type="project" value="UniProtKB-SubCell"/>
</dbReference>
<evidence type="ECO:0000256" key="4">
    <source>
        <dbReference type="ARBA" id="ARBA00022692"/>
    </source>
</evidence>
<keyword evidence="4 7" id="KW-0812">Transmembrane</keyword>
<sequence>MRLRRSRRVGLVITVTPMVDALLILLVFFMVTSTYLDLDMIPMVEKGAAPGPAVATTPQTATIRESRTVLVRLRPDGRPVLRGEAMTGPALTAALAARVASAPDTRVVILPSGQANAQALVSLLEGAARAGVSDIRVVRLEAP</sequence>
<evidence type="ECO:0000313" key="9">
    <source>
        <dbReference type="EMBL" id="SDE18046.1"/>
    </source>
</evidence>
<dbReference type="Proteomes" id="UP000199412">
    <property type="component" value="Unassembled WGS sequence"/>
</dbReference>
<comment type="subcellular location">
    <subcellularLocation>
        <location evidence="1">Cell membrane</location>
        <topology evidence="1">Single-pass membrane protein</topology>
    </subcellularLocation>
    <subcellularLocation>
        <location evidence="7">Cell membrane</location>
        <topology evidence="7">Single-pass type II membrane protein</topology>
    </subcellularLocation>
</comment>
<dbReference type="OrthoDB" id="9793581at2"/>
<keyword evidence="7" id="KW-0813">Transport</keyword>
<organism evidence="9 10">
    <name type="scientific">Rhodospira trueperi</name>
    <dbReference type="NCBI Taxonomy" id="69960"/>
    <lineage>
        <taxon>Bacteria</taxon>
        <taxon>Pseudomonadati</taxon>
        <taxon>Pseudomonadota</taxon>
        <taxon>Alphaproteobacteria</taxon>
        <taxon>Rhodospirillales</taxon>
        <taxon>Rhodospirillaceae</taxon>
        <taxon>Rhodospira</taxon>
    </lineage>
</organism>
<keyword evidence="7" id="KW-0653">Protein transport</keyword>
<evidence type="ECO:0000256" key="3">
    <source>
        <dbReference type="ARBA" id="ARBA00022475"/>
    </source>
</evidence>
<gene>
    <name evidence="9" type="ORF">SAMN05421720_10481</name>
</gene>
<dbReference type="PANTHER" id="PTHR30558">
    <property type="entry name" value="EXBD MEMBRANE COMPONENT OF PMF-DRIVEN MACROMOLECULE IMPORT SYSTEM"/>
    <property type="match status" value="1"/>
</dbReference>
<keyword evidence="5 8" id="KW-1133">Transmembrane helix</keyword>
<dbReference type="STRING" id="69960.SAMN05421720_10481"/>
<name>A0A1G7AVS0_9PROT</name>
<reference evidence="9 10" key="1">
    <citation type="submission" date="2016-10" db="EMBL/GenBank/DDBJ databases">
        <authorList>
            <person name="de Groot N.N."/>
        </authorList>
    </citation>
    <scope>NUCLEOTIDE SEQUENCE [LARGE SCALE GENOMIC DNA]</scope>
    <source>
        <strain evidence="9 10">ATCC 700224</strain>
    </source>
</reference>
<evidence type="ECO:0000256" key="5">
    <source>
        <dbReference type="ARBA" id="ARBA00022989"/>
    </source>
</evidence>
<evidence type="ECO:0000256" key="8">
    <source>
        <dbReference type="SAM" id="Phobius"/>
    </source>
</evidence>
<evidence type="ECO:0000256" key="1">
    <source>
        <dbReference type="ARBA" id="ARBA00004162"/>
    </source>
</evidence>
<evidence type="ECO:0000313" key="10">
    <source>
        <dbReference type="Proteomes" id="UP000199412"/>
    </source>
</evidence>
<keyword evidence="10" id="KW-1185">Reference proteome</keyword>
<feature type="transmembrane region" description="Helical" evidence="8">
    <location>
        <begin position="12"/>
        <end position="36"/>
    </location>
</feature>
<dbReference type="EMBL" id="FNAP01000004">
    <property type="protein sequence ID" value="SDE18046.1"/>
    <property type="molecule type" value="Genomic_DNA"/>
</dbReference>
<evidence type="ECO:0000256" key="2">
    <source>
        <dbReference type="ARBA" id="ARBA00005811"/>
    </source>
</evidence>
<evidence type="ECO:0000256" key="6">
    <source>
        <dbReference type="ARBA" id="ARBA00023136"/>
    </source>
</evidence>
<dbReference type="GO" id="GO:0022857">
    <property type="term" value="F:transmembrane transporter activity"/>
    <property type="evidence" value="ECO:0007669"/>
    <property type="project" value="InterPro"/>
</dbReference>
<dbReference type="RefSeq" id="WP_092784301.1">
    <property type="nucleotide sequence ID" value="NZ_FNAP01000004.1"/>
</dbReference>
<dbReference type="AlphaFoldDB" id="A0A1G7AVS0"/>
<keyword evidence="3" id="KW-1003">Cell membrane</keyword>
<dbReference type="Pfam" id="PF02472">
    <property type="entry name" value="ExbD"/>
    <property type="match status" value="1"/>
</dbReference>
<keyword evidence="6 8" id="KW-0472">Membrane</keyword>
<evidence type="ECO:0000256" key="7">
    <source>
        <dbReference type="RuleBase" id="RU003879"/>
    </source>
</evidence>
<comment type="similarity">
    <text evidence="2 7">Belongs to the ExbD/TolR family.</text>
</comment>
<dbReference type="InterPro" id="IPR003400">
    <property type="entry name" value="ExbD"/>
</dbReference>
<protein>
    <submittedName>
        <fullName evidence="9">Biopolymer transport protein ExbD</fullName>
    </submittedName>
</protein>
<accession>A0A1G7AVS0</accession>